<protein>
    <recommendedName>
        <fullName evidence="4">Cyclase</fullName>
    </recommendedName>
</protein>
<proteinExistence type="inferred from homology"/>
<comment type="caution">
    <text evidence="2">The sequence shown here is derived from an EMBL/GenBank/DDBJ whole genome shotgun (WGS) entry which is preliminary data.</text>
</comment>
<comment type="similarity">
    <text evidence="1">Belongs to the Cyclase 1 superfamily.</text>
</comment>
<dbReference type="Proteomes" id="UP000076874">
    <property type="component" value="Unassembled WGS sequence"/>
</dbReference>
<dbReference type="Gene3D" id="3.50.30.50">
    <property type="entry name" value="Putative cyclase"/>
    <property type="match status" value="1"/>
</dbReference>
<evidence type="ECO:0000256" key="1">
    <source>
        <dbReference type="ARBA" id="ARBA00007865"/>
    </source>
</evidence>
<evidence type="ECO:0000313" key="2">
    <source>
        <dbReference type="EMBL" id="OAA59734.1"/>
    </source>
</evidence>
<evidence type="ECO:0008006" key="4">
    <source>
        <dbReference type="Google" id="ProtNLM"/>
    </source>
</evidence>
<keyword evidence="3" id="KW-1185">Reference proteome</keyword>
<dbReference type="AlphaFoldDB" id="A0A167SLJ1"/>
<dbReference type="EMBL" id="AZHD01000010">
    <property type="protein sequence ID" value="OAA59734.1"/>
    <property type="molecule type" value="Genomic_DNA"/>
</dbReference>
<dbReference type="InterPro" id="IPR007325">
    <property type="entry name" value="KFase/CYL"/>
</dbReference>
<sequence length="327" mass="36845">MEHVKKNFPKGLPKLADLAAFNAGKPVPPETAWIWGADDEIGRINLLTPEVTRAAQEGELKDGKVVSLNWSLAFPKRPSFHRSPLKHRIEVHPLSPCIFDDFYDTNSQAGSQWDGLRHFGHLGINKLYNNLDPKEVLEGTRCGIQAISKHGIAGRGVLLDYYGWAKKQGRPYDPTTQHAITVKDLQDVAKAQNVEFRVGDILFIRSGYVSRYHELEKENPAKLEDLADNPAFAGVEQSEEMKTFLHDQYFAAVAGDAPAFEVWPRKTEWYLHEYLLGLWGCLIGEMIFLEDLAQECEKRQRWTFFTTSAPLNSPGGIASFANALAFF</sequence>
<dbReference type="GO" id="GO:0004061">
    <property type="term" value="F:arylformamidase activity"/>
    <property type="evidence" value="ECO:0007669"/>
    <property type="project" value="InterPro"/>
</dbReference>
<dbReference type="SUPFAM" id="SSF102198">
    <property type="entry name" value="Putative cyclase"/>
    <property type="match status" value="1"/>
</dbReference>
<dbReference type="OrthoDB" id="5396at2759"/>
<dbReference type="GO" id="GO:0019441">
    <property type="term" value="P:L-tryptophan catabolic process to kynurenine"/>
    <property type="evidence" value="ECO:0007669"/>
    <property type="project" value="InterPro"/>
</dbReference>
<name>A0A167SLJ1_9HYPO</name>
<accession>A0A167SLJ1</accession>
<evidence type="ECO:0000313" key="3">
    <source>
        <dbReference type="Proteomes" id="UP000076874"/>
    </source>
</evidence>
<organism evidence="2 3">
    <name type="scientific">Niveomyces insectorum RCEF 264</name>
    <dbReference type="NCBI Taxonomy" id="1081102"/>
    <lineage>
        <taxon>Eukaryota</taxon>
        <taxon>Fungi</taxon>
        <taxon>Dikarya</taxon>
        <taxon>Ascomycota</taxon>
        <taxon>Pezizomycotina</taxon>
        <taxon>Sordariomycetes</taxon>
        <taxon>Hypocreomycetidae</taxon>
        <taxon>Hypocreales</taxon>
        <taxon>Cordycipitaceae</taxon>
        <taxon>Niveomyces</taxon>
    </lineage>
</organism>
<gene>
    <name evidence="2" type="ORF">SPI_05932</name>
</gene>
<dbReference type="InterPro" id="IPR037175">
    <property type="entry name" value="KFase_sf"/>
</dbReference>
<reference evidence="2 3" key="1">
    <citation type="journal article" date="2016" name="Genome Biol. Evol.">
        <title>Divergent and convergent evolution of fungal pathogenicity.</title>
        <authorList>
            <person name="Shang Y."/>
            <person name="Xiao G."/>
            <person name="Zheng P."/>
            <person name="Cen K."/>
            <person name="Zhan S."/>
            <person name="Wang C."/>
        </authorList>
    </citation>
    <scope>NUCLEOTIDE SEQUENCE [LARGE SCALE GENOMIC DNA]</scope>
    <source>
        <strain evidence="2 3">RCEF 264</strain>
    </source>
</reference>
<dbReference type="PANTHER" id="PTHR34861:SF10">
    <property type="entry name" value="CYCLASE"/>
    <property type="match status" value="1"/>
</dbReference>
<dbReference type="PANTHER" id="PTHR34861">
    <property type="match status" value="1"/>
</dbReference>
<dbReference type="Pfam" id="PF04199">
    <property type="entry name" value="Cyclase"/>
    <property type="match status" value="1"/>
</dbReference>
<dbReference type="STRING" id="1081102.A0A167SLJ1"/>